<dbReference type="EMBL" id="JANRMS010000711">
    <property type="protein sequence ID" value="KAJ3535437.1"/>
    <property type="molecule type" value="Genomic_DNA"/>
</dbReference>
<reference evidence="1" key="1">
    <citation type="submission" date="2022-08" db="EMBL/GenBank/DDBJ databases">
        <title>Genome Sequence of Fusarium decemcellulare.</title>
        <authorList>
            <person name="Buettner E."/>
        </authorList>
    </citation>
    <scope>NUCLEOTIDE SEQUENCE</scope>
    <source>
        <strain evidence="1">Babe19</strain>
    </source>
</reference>
<name>A0ACC1SA95_9HYPO</name>
<accession>A0ACC1SA95</accession>
<dbReference type="Proteomes" id="UP001148629">
    <property type="component" value="Unassembled WGS sequence"/>
</dbReference>
<organism evidence="1 2">
    <name type="scientific">Fusarium decemcellulare</name>
    <dbReference type="NCBI Taxonomy" id="57161"/>
    <lineage>
        <taxon>Eukaryota</taxon>
        <taxon>Fungi</taxon>
        <taxon>Dikarya</taxon>
        <taxon>Ascomycota</taxon>
        <taxon>Pezizomycotina</taxon>
        <taxon>Sordariomycetes</taxon>
        <taxon>Hypocreomycetidae</taxon>
        <taxon>Hypocreales</taxon>
        <taxon>Nectriaceae</taxon>
        <taxon>Fusarium</taxon>
        <taxon>Fusarium decemcellulare species complex</taxon>
    </lineage>
</organism>
<proteinExistence type="predicted"/>
<protein>
    <submittedName>
        <fullName evidence="1">Uncharacterized protein</fullName>
    </submittedName>
</protein>
<sequence>MISLTTLVLLGLALATSALLMVAKIFKIGQRPAGLPPGPPTMPLLGNLHLMPTKRPHLQFQKWAKQYGPIYSLILGTKTMIVLSSDEAVKDLLDKRSGIYSDRPETFIGQEIASGGLRLVLMRYGSNWRMIHRMIHKTLNILVAATYVPYQDLENKVLLVGMLDSPDDLLRHIRRASYSLSTQMIFGFRCISNEDPKLLQLFHGFDKWSALAGSASAQLADLYPALQKLPEWIAPNVKYARELHKTEKKMYLGHWDRAKAAIVNGTGLPCFCNDIYRAQLTDGFSDDAAGYISGSLLDAGSDSTASTLYGFVQAMLLWPDVQRRGQEEVDRVVGQDRLPTMEDYDQLPFVRCCIKETLRWMPTVVLGVPHAVIKDDNYLGYNIPKGSTIINNVWTIHMDETRCPEPRVFNPDRYKDVDSTLYQSVIGDVSKRENFVFGAGRRLCQGVHIAERSLFLAISRFFWAFDLSPAKDKHGNPIKYDPEDLVGGLTVQPADFPAVIEPRSQYRAAVVRKEAEECQRYLDPETLQWLRVPEGMFLVVVLMRPGELE</sequence>
<evidence type="ECO:0000313" key="1">
    <source>
        <dbReference type="EMBL" id="KAJ3535437.1"/>
    </source>
</evidence>
<evidence type="ECO:0000313" key="2">
    <source>
        <dbReference type="Proteomes" id="UP001148629"/>
    </source>
</evidence>
<keyword evidence="2" id="KW-1185">Reference proteome</keyword>
<gene>
    <name evidence="1" type="ORF">NM208_g7134</name>
</gene>
<comment type="caution">
    <text evidence="1">The sequence shown here is derived from an EMBL/GenBank/DDBJ whole genome shotgun (WGS) entry which is preliminary data.</text>
</comment>